<evidence type="ECO:0000313" key="1">
    <source>
        <dbReference type="EMBL" id="RAL01457.1"/>
    </source>
</evidence>
<proteinExistence type="predicted"/>
<gene>
    <name evidence="1" type="ORF">BO80DRAFT_59009</name>
</gene>
<organism evidence="1 2">
    <name type="scientific">Aspergillus ibericus CBS 121593</name>
    <dbReference type="NCBI Taxonomy" id="1448316"/>
    <lineage>
        <taxon>Eukaryota</taxon>
        <taxon>Fungi</taxon>
        <taxon>Dikarya</taxon>
        <taxon>Ascomycota</taxon>
        <taxon>Pezizomycotina</taxon>
        <taxon>Eurotiomycetes</taxon>
        <taxon>Eurotiomycetidae</taxon>
        <taxon>Eurotiales</taxon>
        <taxon>Aspergillaceae</taxon>
        <taxon>Aspergillus</taxon>
        <taxon>Aspergillus subgen. Circumdati</taxon>
    </lineage>
</organism>
<dbReference type="RefSeq" id="XP_025575784.1">
    <property type="nucleotide sequence ID" value="XM_025724625.1"/>
</dbReference>
<name>A0A395H0U7_9EURO</name>
<dbReference type="Proteomes" id="UP000249402">
    <property type="component" value="Unassembled WGS sequence"/>
</dbReference>
<sequence length="170" mass="18727">MTGQTCSARQALDLPTGTSLESSGFQRTTTIGHSYRGMCPARNVSIDSLLWISGRSHAWGASHHDEARGGSLRSDCSCREARPSYECLLSEPKHPVLSRQTTKALNRRRFNATAGKWHPMQLSSGPHGSSCISPQHCYEISLALPVSDSGSNYWAGQFPEQINIYYRSPE</sequence>
<accession>A0A395H0U7</accession>
<dbReference type="GeneID" id="37229490"/>
<keyword evidence="2" id="KW-1185">Reference proteome</keyword>
<dbReference type="VEuPathDB" id="FungiDB:BO80DRAFT_59009"/>
<evidence type="ECO:0000313" key="2">
    <source>
        <dbReference type="Proteomes" id="UP000249402"/>
    </source>
</evidence>
<protein>
    <submittedName>
        <fullName evidence="1">Uncharacterized protein</fullName>
    </submittedName>
</protein>
<reference evidence="1 2" key="1">
    <citation type="submission" date="2018-02" db="EMBL/GenBank/DDBJ databases">
        <title>The genomes of Aspergillus section Nigri reveals drivers in fungal speciation.</title>
        <authorList>
            <consortium name="DOE Joint Genome Institute"/>
            <person name="Vesth T.C."/>
            <person name="Nybo J."/>
            <person name="Theobald S."/>
            <person name="Brandl J."/>
            <person name="Frisvad J.C."/>
            <person name="Nielsen K.F."/>
            <person name="Lyhne E.K."/>
            <person name="Kogle M.E."/>
            <person name="Kuo A."/>
            <person name="Riley R."/>
            <person name="Clum A."/>
            <person name="Nolan M."/>
            <person name="Lipzen A."/>
            <person name="Salamov A."/>
            <person name="Henrissat B."/>
            <person name="Wiebenga A."/>
            <person name="De vries R.P."/>
            <person name="Grigoriev I.V."/>
            <person name="Mortensen U.H."/>
            <person name="Andersen M.R."/>
            <person name="Baker S.E."/>
        </authorList>
    </citation>
    <scope>NUCLEOTIDE SEQUENCE [LARGE SCALE GENOMIC DNA]</scope>
    <source>
        <strain evidence="1 2">CBS 121593</strain>
    </source>
</reference>
<dbReference type="AlphaFoldDB" id="A0A395H0U7"/>
<dbReference type="EMBL" id="KZ824435">
    <property type="protein sequence ID" value="RAL01457.1"/>
    <property type="molecule type" value="Genomic_DNA"/>
</dbReference>